<keyword evidence="5 12" id="KW-1133">Transmembrane helix</keyword>
<evidence type="ECO:0000256" key="8">
    <source>
        <dbReference type="ARBA" id="ARBA00023163"/>
    </source>
</evidence>
<evidence type="ECO:0000256" key="12">
    <source>
        <dbReference type="SAM" id="Phobius"/>
    </source>
</evidence>
<dbReference type="Pfam" id="PF22618">
    <property type="entry name" value="RskA_N"/>
    <property type="match status" value="1"/>
</dbReference>
<evidence type="ECO:0000256" key="9">
    <source>
        <dbReference type="ARBA" id="ARBA00029829"/>
    </source>
</evidence>
<evidence type="ECO:0000259" key="14">
    <source>
        <dbReference type="Pfam" id="PF22618"/>
    </source>
</evidence>
<evidence type="ECO:0000259" key="13">
    <source>
        <dbReference type="Pfam" id="PF10099"/>
    </source>
</evidence>
<feature type="transmembrane region" description="Helical" evidence="12">
    <location>
        <begin position="97"/>
        <end position="116"/>
    </location>
</feature>
<evidence type="ECO:0000256" key="3">
    <source>
        <dbReference type="ARBA" id="ARBA00022475"/>
    </source>
</evidence>
<feature type="domain" description="Anti-sigma-K factor RskA N-terminal" evidence="14">
    <location>
        <begin position="7"/>
        <end position="48"/>
    </location>
</feature>
<sequence length="242" mass="25682">MTTTAELHTLTGPYVLDAITDDERDGFERHLALCTACTAEIDSLREAIARLSLEIATEPPTGLKSLVLARIEEIRQQRPVSRAADVPDTRRRMSRRVLLTLAAAFVAVGTSGAIAIDQYRDNAATTTTSARANEILAEPDARTLHGAVTGGQATLVVSRQRDAAVVLVQGLRSLPEGMTYQLWMVDSSRTAHSIGLVEDGATVVTRGVADKVAFGITVEPEGGSATPTLPATGGLRPVVQLD</sequence>
<evidence type="ECO:0000256" key="4">
    <source>
        <dbReference type="ARBA" id="ARBA00022692"/>
    </source>
</evidence>
<evidence type="ECO:0000256" key="7">
    <source>
        <dbReference type="ARBA" id="ARBA00023136"/>
    </source>
</evidence>
<dbReference type="EMBL" id="JACHMY010000001">
    <property type="protein sequence ID" value="MBB5841559.1"/>
    <property type="molecule type" value="Genomic_DNA"/>
</dbReference>
<keyword evidence="8" id="KW-0804">Transcription</keyword>
<evidence type="ECO:0000256" key="1">
    <source>
        <dbReference type="ARBA" id="ARBA00004167"/>
    </source>
</evidence>
<accession>A0A7W9MZ52</accession>
<evidence type="ECO:0000256" key="6">
    <source>
        <dbReference type="ARBA" id="ARBA00023015"/>
    </source>
</evidence>
<dbReference type="Gene3D" id="1.10.10.1320">
    <property type="entry name" value="Anti-sigma factor, zinc-finger domain"/>
    <property type="match status" value="1"/>
</dbReference>
<evidence type="ECO:0000256" key="11">
    <source>
        <dbReference type="SAM" id="MobiDB-lite"/>
    </source>
</evidence>
<dbReference type="GO" id="GO:0016989">
    <property type="term" value="F:sigma factor antagonist activity"/>
    <property type="evidence" value="ECO:0007669"/>
    <property type="project" value="TreeGrafter"/>
</dbReference>
<dbReference type="Pfam" id="PF10099">
    <property type="entry name" value="RskA_C"/>
    <property type="match status" value="1"/>
</dbReference>
<dbReference type="AlphaFoldDB" id="A0A7W9MZ52"/>
<dbReference type="GO" id="GO:0006417">
    <property type="term" value="P:regulation of translation"/>
    <property type="evidence" value="ECO:0007669"/>
    <property type="project" value="TreeGrafter"/>
</dbReference>
<keyword evidence="7 12" id="KW-0472">Membrane</keyword>
<evidence type="ECO:0000256" key="10">
    <source>
        <dbReference type="ARBA" id="ARBA00030803"/>
    </source>
</evidence>
<organism evidence="15 16">
    <name type="scientific">Kribbella italica</name>
    <dbReference type="NCBI Taxonomy" id="1540520"/>
    <lineage>
        <taxon>Bacteria</taxon>
        <taxon>Bacillati</taxon>
        <taxon>Actinomycetota</taxon>
        <taxon>Actinomycetes</taxon>
        <taxon>Propionibacteriales</taxon>
        <taxon>Kribbellaceae</taxon>
        <taxon>Kribbella</taxon>
    </lineage>
</organism>
<feature type="domain" description="Anti-sigma K factor RskA C-terminal" evidence="13">
    <location>
        <begin position="99"/>
        <end position="230"/>
    </location>
</feature>
<comment type="subcellular location">
    <subcellularLocation>
        <location evidence="2">Cell membrane</location>
    </subcellularLocation>
    <subcellularLocation>
        <location evidence="1">Membrane</location>
        <topology evidence="1">Single-pass membrane protein</topology>
    </subcellularLocation>
</comment>
<comment type="caution">
    <text evidence="15">The sequence shown here is derived from an EMBL/GenBank/DDBJ whole genome shotgun (WGS) entry which is preliminary data.</text>
</comment>
<evidence type="ECO:0000256" key="2">
    <source>
        <dbReference type="ARBA" id="ARBA00004236"/>
    </source>
</evidence>
<dbReference type="InterPro" id="IPR053877">
    <property type="entry name" value="RskA_N"/>
</dbReference>
<evidence type="ECO:0000256" key="5">
    <source>
        <dbReference type="ARBA" id="ARBA00022989"/>
    </source>
</evidence>
<dbReference type="InterPro" id="IPR018764">
    <property type="entry name" value="RskA_C"/>
</dbReference>
<dbReference type="RefSeq" id="WP_184805066.1">
    <property type="nucleotide sequence ID" value="NZ_JACHMY010000001.1"/>
</dbReference>
<dbReference type="PANTHER" id="PTHR37461:SF1">
    <property type="entry name" value="ANTI-SIGMA-K FACTOR RSKA"/>
    <property type="match status" value="1"/>
</dbReference>
<evidence type="ECO:0000313" key="15">
    <source>
        <dbReference type="EMBL" id="MBB5841559.1"/>
    </source>
</evidence>
<keyword evidence="16" id="KW-1185">Reference proteome</keyword>
<dbReference type="InterPro" id="IPR051474">
    <property type="entry name" value="Anti-sigma-K/W_factor"/>
</dbReference>
<dbReference type="GO" id="GO:0005886">
    <property type="term" value="C:plasma membrane"/>
    <property type="evidence" value="ECO:0007669"/>
    <property type="project" value="UniProtKB-SubCell"/>
</dbReference>
<keyword evidence="6" id="KW-0805">Transcription regulation</keyword>
<keyword evidence="4 12" id="KW-0812">Transmembrane</keyword>
<dbReference type="Proteomes" id="UP000549971">
    <property type="component" value="Unassembled WGS sequence"/>
</dbReference>
<dbReference type="InterPro" id="IPR041916">
    <property type="entry name" value="Anti_sigma_zinc_sf"/>
</dbReference>
<proteinExistence type="predicted"/>
<reference evidence="15 16" key="1">
    <citation type="submission" date="2020-08" db="EMBL/GenBank/DDBJ databases">
        <title>Sequencing the genomes of 1000 actinobacteria strains.</title>
        <authorList>
            <person name="Klenk H.-P."/>
        </authorList>
    </citation>
    <scope>NUCLEOTIDE SEQUENCE [LARGE SCALE GENOMIC DNA]</scope>
    <source>
        <strain evidence="15 16">DSM 28967</strain>
    </source>
</reference>
<keyword evidence="3" id="KW-1003">Cell membrane</keyword>
<feature type="region of interest" description="Disordered" evidence="11">
    <location>
        <begin position="223"/>
        <end position="242"/>
    </location>
</feature>
<gene>
    <name evidence="15" type="ORF">HDA39_008293</name>
</gene>
<dbReference type="PANTHER" id="PTHR37461">
    <property type="entry name" value="ANTI-SIGMA-K FACTOR RSKA"/>
    <property type="match status" value="1"/>
</dbReference>
<name>A0A7W9MZ52_9ACTN</name>
<evidence type="ECO:0000313" key="16">
    <source>
        <dbReference type="Proteomes" id="UP000549971"/>
    </source>
</evidence>
<protein>
    <recommendedName>
        <fullName evidence="10">Regulator of SigK</fullName>
    </recommendedName>
    <alternativeName>
        <fullName evidence="9">Sigma-K anti-sigma factor RskA</fullName>
    </alternativeName>
</protein>